<organism evidence="5 6">
    <name type="scientific">Punctularia strigosozonata (strain HHB-11173)</name>
    <name type="common">White-rot fungus</name>
    <dbReference type="NCBI Taxonomy" id="741275"/>
    <lineage>
        <taxon>Eukaryota</taxon>
        <taxon>Fungi</taxon>
        <taxon>Dikarya</taxon>
        <taxon>Basidiomycota</taxon>
        <taxon>Agaricomycotina</taxon>
        <taxon>Agaricomycetes</taxon>
        <taxon>Corticiales</taxon>
        <taxon>Punctulariaceae</taxon>
        <taxon>Punctularia</taxon>
    </lineage>
</organism>
<keyword evidence="6" id="KW-1185">Reference proteome</keyword>
<dbReference type="Pfam" id="PF13302">
    <property type="entry name" value="Acetyltransf_3"/>
    <property type="match status" value="1"/>
</dbReference>
<sequence>MKANDRTAIVGESVVLVPYRREHVARYHEWMADPELRELTASEPLTIEEEYEMQRKWQEDEDKLTFIILAREPAAPNSDAPSVDEIKAMPMIGDVNLFLNGDPADDDEYEAEVEIMIAERAYRRSGRAREALQLMFAYATSRSSPAPLPVPARALTVRIGETNEASVRLFEKMGFAVVKRVSVFEEVEMRLVGDSSVARRWTEGHHIEFP</sequence>
<dbReference type="PANTHER" id="PTHR13256:SF16">
    <property type="entry name" value="ALPHA_BETA-TUBULIN-N-ACETYLTRANSFERASE 9"/>
    <property type="match status" value="1"/>
</dbReference>
<gene>
    <name evidence="5" type="ORF">PUNSTDRAFT_78124</name>
</gene>
<evidence type="ECO:0000259" key="4">
    <source>
        <dbReference type="PROSITE" id="PS51186"/>
    </source>
</evidence>
<dbReference type="InterPro" id="IPR039135">
    <property type="entry name" value="NAT9-like"/>
</dbReference>
<dbReference type="OMA" id="WHVPRYH"/>
<proteinExistence type="inferred from homology"/>
<dbReference type="PANTHER" id="PTHR13256">
    <property type="entry name" value="N-ACETYLTRANSFERASE 9"/>
    <property type="match status" value="1"/>
</dbReference>
<dbReference type="KEGG" id="psq:PUNSTDRAFT_78124"/>
<dbReference type="RefSeq" id="XP_007389300.1">
    <property type="nucleotide sequence ID" value="XM_007389238.1"/>
</dbReference>
<dbReference type="AlphaFoldDB" id="R7S0U0"/>
<dbReference type="GeneID" id="18885784"/>
<reference evidence="6" key="1">
    <citation type="journal article" date="2012" name="Science">
        <title>The Paleozoic origin of enzymatic lignin decomposition reconstructed from 31 fungal genomes.</title>
        <authorList>
            <person name="Floudas D."/>
            <person name="Binder M."/>
            <person name="Riley R."/>
            <person name="Barry K."/>
            <person name="Blanchette R.A."/>
            <person name="Henrissat B."/>
            <person name="Martinez A.T."/>
            <person name="Otillar R."/>
            <person name="Spatafora J.W."/>
            <person name="Yadav J.S."/>
            <person name="Aerts A."/>
            <person name="Benoit I."/>
            <person name="Boyd A."/>
            <person name="Carlson A."/>
            <person name="Copeland A."/>
            <person name="Coutinho P.M."/>
            <person name="de Vries R.P."/>
            <person name="Ferreira P."/>
            <person name="Findley K."/>
            <person name="Foster B."/>
            <person name="Gaskell J."/>
            <person name="Glotzer D."/>
            <person name="Gorecki P."/>
            <person name="Heitman J."/>
            <person name="Hesse C."/>
            <person name="Hori C."/>
            <person name="Igarashi K."/>
            <person name="Jurgens J.A."/>
            <person name="Kallen N."/>
            <person name="Kersten P."/>
            <person name="Kohler A."/>
            <person name="Kuees U."/>
            <person name="Kumar T.K.A."/>
            <person name="Kuo A."/>
            <person name="LaButti K."/>
            <person name="Larrondo L.F."/>
            <person name="Lindquist E."/>
            <person name="Ling A."/>
            <person name="Lombard V."/>
            <person name="Lucas S."/>
            <person name="Lundell T."/>
            <person name="Martin R."/>
            <person name="McLaughlin D.J."/>
            <person name="Morgenstern I."/>
            <person name="Morin E."/>
            <person name="Murat C."/>
            <person name="Nagy L.G."/>
            <person name="Nolan M."/>
            <person name="Ohm R.A."/>
            <person name="Patyshakuliyeva A."/>
            <person name="Rokas A."/>
            <person name="Ruiz-Duenas F.J."/>
            <person name="Sabat G."/>
            <person name="Salamov A."/>
            <person name="Samejima M."/>
            <person name="Schmutz J."/>
            <person name="Slot J.C."/>
            <person name="St John F."/>
            <person name="Stenlid J."/>
            <person name="Sun H."/>
            <person name="Sun S."/>
            <person name="Syed K."/>
            <person name="Tsang A."/>
            <person name="Wiebenga A."/>
            <person name="Young D."/>
            <person name="Pisabarro A."/>
            <person name="Eastwood D.C."/>
            <person name="Martin F."/>
            <person name="Cullen D."/>
            <person name="Grigoriev I.V."/>
            <person name="Hibbett D.S."/>
        </authorList>
    </citation>
    <scope>NUCLEOTIDE SEQUENCE [LARGE SCALE GENOMIC DNA]</scope>
    <source>
        <strain evidence="6">HHB-11173 SS5</strain>
    </source>
</reference>
<keyword evidence="3 5" id="KW-0012">Acyltransferase</keyword>
<evidence type="ECO:0000313" key="6">
    <source>
        <dbReference type="Proteomes" id="UP000054196"/>
    </source>
</evidence>
<dbReference type="eggNOG" id="KOG4135">
    <property type="taxonomic scope" value="Eukaryota"/>
</dbReference>
<dbReference type="HOGENOM" id="CLU_073102_0_0_1"/>
<evidence type="ECO:0000313" key="5">
    <source>
        <dbReference type="EMBL" id="EIN03469.1"/>
    </source>
</evidence>
<dbReference type="OrthoDB" id="5043642at2759"/>
<name>R7S0U0_PUNST</name>
<keyword evidence="2 5" id="KW-0808">Transferase</keyword>
<dbReference type="EMBL" id="JH687563">
    <property type="protein sequence ID" value="EIN03469.1"/>
    <property type="molecule type" value="Genomic_DNA"/>
</dbReference>
<evidence type="ECO:0000256" key="3">
    <source>
        <dbReference type="ARBA" id="ARBA00023315"/>
    </source>
</evidence>
<protein>
    <submittedName>
        <fullName evidence="5">Acyl-CoA N-acyltransferase</fullName>
    </submittedName>
</protein>
<dbReference type="Proteomes" id="UP000054196">
    <property type="component" value="Unassembled WGS sequence"/>
</dbReference>
<dbReference type="GO" id="GO:0008080">
    <property type="term" value="F:N-acetyltransferase activity"/>
    <property type="evidence" value="ECO:0007669"/>
    <property type="project" value="InterPro"/>
</dbReference>
<dbReference type="InterPro" id="IPR016181">
    <property type="entry name" value="Acyl_CoA_acyltransferase"/>
</dbReference>
<evidence type="ECO:0000256" key="2">
    <source>
        <dbReference type="ARBA" id="ARBA00022679"/>
    </source>
</evidence>
<comment type="similarity">
    <text evidence="1">Belongs to the acetyltransferase family. GNAT subfamily.</text>
</comment>
<feature type="domain" description="N-acetyltransferase" evidence="4">
    <location>
        <begin position="34"/>
        <end position="194"/>
    </location>
</feature>
<dbReference type="SUPFAM" id="SSF55729">
    <property type="entry name" value="Acyl-CoA N-acyltransferases (Nat)"/>
    <property type="match status" value="1"/>
</dbReference>
<dbReference type="Gene3D" id="3.40.630.30">
    <property type="match status" value="1"/>
</dbReference>
<dbReference type="PROSITE" id="PS51186">
    <property type="entry name" value="GNAT"/>
    <property type="match status" value="1"/>
</dbReference>
<dbReference type="InterPro" id="IPR000182">
    <property type="entry name" value="GNAT_dom"/>
</dbReference>
<accession>R7S0U0</accession>
<evidence type="ECO:0000256" key="1">
    <source>
        <dbReference type="ARBA" id="ARBA00009342"/>
    </source>
</evidence>